<dbReference type="EMBL" id="LAZR01053020">
    <property type="protein sequence ID" value="KKK81675.1"/>
    <property type="molecule type" value="Genomic_DNA"/>
</dbReference>
<comment type="caution">
    <text evidence="1">The sequence shown here is derived from an EMBL/GenBank/DDBJ whole genome shotgun (WGS) entry which is preliminary data.</text>
</comment>
<accession>A0A0F8Z6M7</accession>
<sequence length="82" mass="9439">MSEQAREAERRLIREHPPEENYISDLERQLAEAQEIYDALGKLEVLKGFREQLNGFSGHSSILIDKLKVTIDAILRGTKEDE</sequence>
<name>A0A0F8Z6M7_9ZZZZ</name>
<reference evidence="1" key="1">
    <citation type="journal article" date="2015" name="Nature">
        <title>Complex archaea that bridge the gap between prokaryotes and eukaryotes.</title>
        <authorList>
            <person name="Spang A."/>
            <person name="Saw J.H."/>
            <person name="Jorgensen S.L."/>
            <person name="Zaremba-Niedzwiedzka K."/>
            <person name="Martijn J."/>
            <person name="Lind A.E."/>
            <person name="van Eijk R."/>
            <person name="Schleper C."/>
            <person name="Guy L."/>
            <person name="Ettema T.J."/>
        </authorList>
    </citation>
    <scope>NUCLEOTIDE SEQUENCE</scope>
</reference>
<gene>
    <name evidence="1" type="ORF">LCGC14_2811050</name>
</gene>
<protein>
    <submittedName>
        <fullName evidence="1">Uncharacterized protein</fullName>
    </submittedName>
</protein>
<dbReference type="AlphaFoldDB" id="A0A0F8Z6M7"/>
<proteinExistence type="predicted"/>
<evidence type="ECO:0000313" key="1">
    <source>
        <dbReference type="EMBL" id="KKK81675.1"/>
    </source>
</evidence>
<organism evidence="1">
    <name type="scientific">marine sediment metagenome</name>
    <dbReference type="NCBI Taxonomy" id="412755"/>
    <lineage>
        <taxon>unclassified sequences</taxon>
        <taxon>metagenomes</taxon>
        <taxon>ecological metagenomes</taxon>
    </lineage>
</organism>